<dbReference type="InterPro" id="IPR000843">
    <property type="entry name" value="HTH_LacI"/>
</dbReference>
<organism evidence="5 6">
    <name type="scientific">Candidatus Thalassospirochaeta sargassi</name>
    <dbReference type="NCBI Taxonomy" id="3119039"/>
    <lineage>
        <taxon>Bacteria</taxon>
        <taxon>Pseudomonadati</taxon>
        <taxon>Spirochaetota</taxon>
        <taxon>Spirochaetia</taxon>
        <taxon>Spirochaetales</taxon>
        <taxon>Spirochaetaceae</taxon>
        <taxon>Candidatus Thalassospirochaeta</taxon>
    </lineage>
</organism>
<dbReference type="Pfam" id="PF00356">
    <property type="entry name" value="LacI"/>
    <property type="match status" value="1"/>
</dbReference>
<protein>
    <submittedName>
        <fullName evidence="5">LacI family DNA-binding transcriptional regulator</fullName>
    </submittedName>
</protein>
<keyword evidence="1" id="KW-0805">Transcription regulation</keyword>
<dbReference type="SMART" id="SM00354">
    <property type="entry name" value="HTH_LACI"/>
    <property type="match status" value="1"/>
</dbReference>
<gene>
    <name evidence="5" type="ORF">PQJ61_13705</name>
</gene>
<keyword evidence="2 5" id="KW-0238">DNA-binding</keyword>
<dbReference type="CDD" id="cd01392">
    <property type="entry name" value="HTH_LacI"/>
    <property type="match status" value="1"/>
</dbReference>
<dbReference type="SUPFAM" id="SSF47413">
    <property type="entry name" value="lambda repressor-like DNA-binding domains"/>
    <property type="match status" value="1"/>
</dbReference>
<dbReference type="SUPFAM" id="SSF53822">
    <property type="entry name" value="Periplasmic binding protein-like I"/>
    <property type="match status" value="1"/>
</dbReference>
<accession>A0AAJ1IEG5</accession>
<comment type="caution">
    <text evidence="5">The sequence shown here is derived from an EMBL/GenBank/DDBJ whole genome shotgun (WGS) entry which is preliminary data.</text>
</comment>
<proteinExistence type="predicted"/>
<name>A0AAJ1IEG5_9SPIO</name>
<evidence type="ECO:0000256" key="3">
    <source>
        <dbReference type="ARBA" id="ARBA00023163"/>
    </source>
</evidence>
<dbReference type="PROSITE" id="PS50932">
    <property type="entry name" value="HTH_LACI_2"/>
    <property type="match status" value="1"/>
</dbReference>
<dbReference type="Gene3D" id="3.40.50.2300">
    <property type="match status" value="2"/>
</dbReference>
<feature type="domain" description="HTH lacI-type" evidence="4">
    <location>
        <begin position="2"/>
        <end position="56"/>
    </location>
</feature>
<keyword evidence="3" id="KW-0804">Transcription</keyword>
<dbReference type="Proteomes" id="UP001221217">
    <property type="component" value="Unassembled WGS sequence"/>
</dbReference>
<dbReference type="GO" id="GO:0003700">
    <property type="term" value="F:DNA-binding transcription factor activity"/>
    <property type="evidence" value="ECO:0007669"/>
    <property type="project" value="TreeGrafter"/>
</dbReference>
<dbReference type="GO" id="GO:0000976">
    <property type="term" value="F:transcription cis-regulatory region binding"/>
    <property type="evidence" value="ECO:0007669"/>
    <property type="project" value="TreeGrafter"/>
</dbReference>
<evidence type="ECO:0000313" key="5">
    <source>
        <dbReference type="EMBL" id="MDC7227815.1"/>
    </source>
</evidence>
<dbReference type="PROSITE" id="PS00356">
    <property type="entry name" value="HTH_LACI_1"/>
    <property type="match status" value="1"/>
</dbReference>
<dbReference type="Pfam" id="PF13407">
    <property type="entry name" value="Peripla_BP_4"/>
    <property type="match status" value="1"/>
</dbReference>
<evidence type="ECO:0000256" key="2">
    <source>
        <dbReference type="ARBA" id="ARBA00023125"/>
    </source>
</evidence>
<dbReference type="Gene3D" id="1.10.260.40">
    <property type="entry name" value="lambda repressor-like DNA-binding domains"/>
    <property type="match status" value="1"/>
</dbReference>
<sequence>MATLKDIADAAGVSIGTVDRILHNRGRFSAATAEKVRRLVDEMDYTPNIHARGLKKTGRRSFAAVIPDIEQDAGYWRLVSAGIERASRELASFCEPVVTFSYDQFSTESCLSAIAAAAGSGADGLMIAPVMPPEGIEQLRKMDIPFMFIDTDVPGLEKRLAFIGQDSFQSGILSGRLMKMLTADSTEEKSGPILILEPEAANSHLQSRADGFVHFLSNNKPELEFEYLQVQTDTEKDFHQSLETFFSRKKRLPRGIFALNSSVYFLASYLDPAGQRFRDIPIIGYDLIEGREYYIENETINFILTQQPEEQAYRGIMLLYDTLVLNRTVGRDITVPLNIITKENLHTFTAGNKENNQEFVYE</sequence>
<dbReference type="EMBL" id="JAQQAL010000034">
    <property type="protein sequence ID" value="MDC7227815.1"/>
    <property type="molecule type" value="Genomic_DNA"/>
</dbReference>
<evidence type="ECO:0000313" key="6">
    <source>
        <dbReference type="Proteomes" id="UP001221217"/>
    </source>
</evidence>
<reference evidence="5 6" key="1">
    <citation type="submission" date="2022-12" db="EMBL/GenBank/DDBJ databases">
        <title>Metagenome assembled genome from gulf of manar.</title>
        <authorList>
            <person name="Kohli P."/>
            <person name="Pk S."/>
            <person name="Venkata Ramana C."/>
            <person name="Sasikala C."/>
        </authorList>
    </citation>
    <scope>NUCLEOTIDE SEQUENCE [LARGE SCALE GENOMIC DNA]</scope>
    <source>
        <strain evidence="5">JB008</strain>
    </source>
</reference>
<evidence type="ECO:0000256" key="1">
    <source>
        <dbReference type="ARBA" id="ARBA00023015"/>
    </source>
</evidence>
<dbReference type="PANTHER" id="PTHR30146:SF144">
    <property type="entry name" value="LACI-FAMILY TRANSCRIPTION REGULATOR"/>
    <property type="match status" value="1"/>
</dbReference>
<evidence type="ECO:0000259" key="4">
    <source>
        <dbReference type="PROSITE" id="PS50932"/>
    </source>
</evidence>
<dbReference type="InterPro" id="IPR028082">
    <property type="entry name" value="Peripla_BP_I"/>
</dbReference>
<dbReference type="InterPro" id="IPR010982">
    <property type="entry name" value="Lambda_DNA-bd_dom_sf"/>
</dbReference>
<dbReference type="AlphaFoldDB" id="A0AAJ1IEG5"/>
<dbReference type="InterPro" id="IPR025997">
    <property type="entry name" value="SBP_2_dom"/>
</dbReference>
<dbReference type="PANTHER" id="PTHR30146">
    <property type="entry name" value="LACI-RELATED TRANSCRIPTIONAL REPRESSOR"/>
    <property type="match status" value="1"/>
</dbReference>